<evidence type="ECO:0008006" key="3">
    <source>
        <dbReference type="Google" id="ProtNLM"/>
    </source>
</evidence>
<organism evidence="2">
    <name type="scientific">Serpula lacrymans var. lacrymans (strain S7.3)</name>
    <name type="common">Dry rot fungus</name>
    <dbReference type="NCBI Taxonomy" id="936435"/>
    <lineage>
        <taxon>Eukaryota</taxon>
        <taxon>Fungi</taxon>
        <taxon>Dikarya</taxon>
        <taxon>Basidiomycota</taxon>
        <taxon>Agaricomycotina</taxon>
        <taxon>Agaricomycetes</taxon>
        <taxon>Agaricomycetidae</taxon>
        <taxon>Boletales</taxon>
        <taxon>Coniophorineae</taxon>
        <taxon>Serpulaceae</taxon>
        <taxon>Serpula</taxon>
    </lineage>
</organism>
<sequence length="85" mass="9714">WVDNCVIAGDNFDDKLSTLEKFMQRYRDEKLSLNPGKTLLFMTEAKYAEAIISKDGIQPDRTKIETILDWPKPKTAHNVLGFLGL</sequence>
<dbReference type="HOGENOM" id="CLU_2518702_0_0_1"/>
<dbReference type="OMA" id="FMTEAKY"/>
<dbReference type="PANTHER" id="PTHR33064:SF37">
    <property type="entry name" value="RIBONUCLEASE H"/>
    <property type="match status" value="1"/>
</dbReference>
<protein>
    <recommendedName>
        <fullName evidence="3">Reverse transcriptase domain-containing protein</fullName>
    </recommendedName>
</protein>
<dbReference type="Gene3D" id="3.30.70.270">
    <property type="match status" value="1"/>
</dbReference>
<dbReference type="STRING" id="936435.F8PZ76"/>
<keyword evidence="2" id="KW-1185">Reference proteome</keyword>
<feature type="non-terminal residue" evidence="1">
    <location>
        <position position="85"/>
    </location>
</feature>
<name>F8PZ76_SERL3</name>
<proteinExistence type="predicted"/>
<evidence type="ECO:0000313" key="1">
    <source>
        <dbReference type="EMBL" id="EGN99189.1"/>
    </source>
</evidence>
<dbReference type="AlphaFoldDB" id="F8PZ76"/>
<dbReference type="PANTHER" id="PTHR33064">
    <property type="entry name" value="POL PROTEIN"/>
    <property type="match status" value="1"/>
</dbReference>
<accession>F8PZ76</accession>
<dbReference type="InterPro" id="IPR043502">
    <property type="entry name" value="DNA/RNA_pol_sf"/>
</dbReference>
<dbReference type="InterPro" id="IPR043128">
    <property type="entry name" value="Rev_trsase/Diguanyl_cyclase"/>
</dbReference>
<dbReference type="InterPro" id="IPR051320">
    <property type="entry name" value="Viral_Replic_Matur_Polypro"/>
</dbReference>
<dbReference type="Proteomes" id="UP000008063">
    <property type="component" value="Unassembled WGS sequence"/>
</dbReference>
<dbReference type="InParanoid" id="F8PZ76"/>
<dbReference type="SUPFAM" id="SSF56672">
    <property type="entry name" value="DNA/RNA polymerases"/>
    <property type="match status" value="1"/>
</dbReference>
<reference evidence="2" key="1">
    <citation type="journal article" date="2011" name="Science">
        <title>The plant cell wall-decomposing machinery underlies the functional diversity of forest fungi.</title>
        <authorList>
            <person name="Eastwood D.C."/>
            <person name="Floudas D."/>
            <person name="Binder M."/>
            <person name="Majcherczyk A."/>
            <person name="Schneider P."/>
            <person name="Aerts A."/>
            <person name="Asiegbu F.O."/>
            <person name="Baker S.E."/>
            <person name="Barry K."/>
            <person name="Bendiksby M."/>
            <person name="Blumentritt M."/>
            <person name="Coutinho P.M."/>
            <person name="Cullen D."/>
            <person name="de Vries R.P."/>
            <person name="Gathman A."/>
            <person name="Goodell B."/>
            <person name="Henrissat B."/>
            <person name="Ihrmark K."/>
            <person name="Kauserud H."/>
            <person name="Kohler A."/>
            <person name="LaButti K."/>
            <person name="Lapidus A."/>
            <person name="Lavin J.L."/>
            <person name="Lee Y.-H."/>
            <person name="Lindquist E."/>
            <person name="Lilly W."/>
            <person name="Lucas S."/>
            <person name="Morin E."/>
            <person name="Murat C."/>
            <person name="Oguiza J.A."/>
            <person name="Park J."/>
            <person name="Pisabarro A.G."/>
            <person name="Riley R."/>
            <person name="Rosling A."/>
            <person name="Salamov A."/>
            <person name="Schmidt O."/>
            <person name="Schmutz J."/>
            <person name="Skrede I."/>
            <person name="Stenlid J."/>
            <person name="Wiebenga A."/>
            <person name="Xie X."/>
            <person name="Kuees U."/>
            <person name="Hibbett D.S."/>
            <person name="Hoffmeister D."/>
            <person name="Hoegberg N."/>
            <person name="Martin F."/>
            <person name="Grigoriev I.V."/>
            <person name="Watkinson S.C."/>
        </authorList>
    </citation>
    <scope>NUCLEOTIDE SEQUENCE [LARGE SCALE GENOMIC DNA]</scope>
    <source>
        <strain evidence="2">strain S7.3</strain>
    </source>
</reference>
<gene>
    <name evidence="1" type="ORF">SERLA73DRAFT_25875</name>
</gene>
<evidence type="ECO:0000313" key="2">
    <source>
        <dbReference type="Proteomes" id="UP000008063"/>
    </source>
</evidence>
<dbReference type="EMBL" id="GL945480">
    <property type="protein sequence ID" value="EGN99189.1"/>
    <property type="molecule type" value="Genomic_DNA"/>
</dbReference>
<feature type="non-terminal residue" evidence="1">
    <location>
        <position position="1"/>
    </location>
</feature>